<accession>D8LMQ9</accession>
<dbReference type="EMBL" id="FN649740">
    <property type="protein sequence ID" value="CBN74710.1"/>
    <property type="molecule type" value="Genomic_DNA"/>
</dbReference>
<evidence type="ECO:0000313" key="3">
    <source>
        <dbReference type="EMBL" id="CBN74710.1"/>
    </source>
</evidence>
<keyword evidence="2" id="KW-0732">Signal</keyword>
<dbReference type="InParanoid" id="D8LMQ9"/>
<feature type="signal peptide" evidence="2">
    <location>
        <begin position="1"/>
        <end position="19"/>
    </location>
</feature>
<reference evidence="3 4" key="1">
    <citation type="journal article" date="2010" name="Nature">
        <title>The Ectocarpus genome and the independent evolution of multicellularity in brown algae.</title>
        <authorList>
            <person name="Cock J.M."/>
            <person name="Sterck L."/>
            <person name="Rouze P."/>
            <person name="Scornet D."/>
            <person name="Allen A.E."/>
            <person name="Amoutzias G."/>
            <person name="Anthouard V."/>
            <person name="Artiguenave F."/>
            <person name="Aury J.M."/>
            <person name="Badger J.H."/>
            <person name="Beszteri B."/>
            <person name="Billiau K."/>
            <person name="Bonnet E."/>
            <person name="Bothwell J.H."/>
            <person name="Bowler C."/>
            <person name="Boyen C."/>
            <person name="Brownlee C."/>
            <person name="Carrano C.J."/>
            <person name="Charrier B."/>
            <person name="Cho G.Y."/>
            <person name="Coelho S.M."/>
            <person name="Collen J."/>
            <person name="Corre E."/>
            <person name="Da Silva C."/>
            <person name="Delage L."/>
            <person name="Delaroque N."/>
            <person name="Dittami S.M."/>
            <person name="Doulbeau S."/>
            <person name="Elias M."/>
            <person name="Farnham G."/>
            <person name="Gachon C.M."/>
            <person name="Gschloessl B."/>
            <person name="Heesch S."/>
            <person name="Jabbari K."/>
            <person name="Jubin C."/>
            <person name="Kawai H."/>
            <person name="Kimura K."/>
            <person name="Kloareg B."/>
            <person name="Kupper F.C."/>
            <person name="Lang D."/>
            <person name="Le Bail A."/>
            <person name="Leblanc C."/>
            <person name="Lerouge P."/>
            <person name="Lohr M."/>
            <person name="Lopez P.J."/>
            <person name="Martens C."/>
            <person name="Maumus F."/>
            <person name="Michel G."/>
            <person name="Miranda-Saavedra D."/>
            <person name="Morales J."/>
            <person name="Moreau H."/>
            <person name="Motomura T."/>
            <person name="Nagasato C."/>
            <person name="Napoli C.A."/>
            <person name="Nelson D.R."/>
            <person name="Nyvall-Collen P."/>
            <person name="Peters A.F."/>
            <person name="Pommier C."/>
            <person name="Potin P."/>
            <person name="Poulain J."/>
            <person name="Quesneville H."/>
            <person name="Read B."/>
            <person name="Rensing S.A."/>
            <person name="Ritter A."/>
            <person name="Rousvoal S."/>
            <person name="Samanta M."/>
            <person name="Samson G."/>
            <person name="Schroeder D.C."/>
            <person name="Segurens B."/>
            <person name="Strittmatter M."/>
            <person name="Tonon T."/>
            <person name="Tregear J.W."/>
            <person name="Valentin K."/>
            <person name="von Dassow P."/>
            <person name="Yamagishi T."/>
            <person name="Van de Peer Y."/>
            <person name="Wincker P."/>
        </authorList>
    </citation>
    <scope>NUCLEOTIDE SEQUENCE [LARGE SCALE GENOMIC DNA]</scope>
    <source>
        <strain evidence="4">Ec32 / CCAP1310/4</strain>
    </source>
</reference>
<keyword evidence="4" id="KW-1185">Reference proteome</keyword>
<dbReference type="Proteomes" id="UP000002630">
    <property type="component" value="Linkage Group LG15"/>
</dbReference>
<gene>
    <name evidence="3" type="ORF">Esi_0041_0009</name>
</gene>
<organism evidence="3 4">
    <name type="scientific">Ectocarpus siliculosus</name>
    <name type="common">Brown alga</name>
    <name type="synonym">Conferva siliculosa</name>
    <dbReference type="NCBI Taxonomy" id="2880"/>
    <lineage>
        <taxon>Eukaryota</taxon>
        <taxon>Sar</taxon>
        <taxon>Stramenopiles</taxon>
        <taxon>Ochrophyta</taxon>
        <taxon>PX clade</taxon>
        <taxon>Phaeophyceae</taxon>
        <taxon>Ectocarpales</taxon>
        <taxon>Ectocarpaceae</taxon>
        <taxon>Ectocarpus</taxon>
    </lineage>
</organism>
<proteinExistence type="predicted"/>
<protein>
    <submittedName>
        <fullName evidence="3">Uncharacterized protein</fullName>
    </submittedName>
</protein>
<sequence>MAVVALLLLIVRSLPGAEAAGFWGLGSGRAGHGFLVGSDGPDDDDMAEVFAKFQEEQLWEDVEYAGMEVLEEEVAEKKTKEIFAQVAKGCSVGAQMTLIMGGGALLFRLLPILLGHDLDDDEGDDANSPYLLQLDGDRPQHASLDLPRGRRQPLLTNVPNEDAGVRLHGEETEGDGTAVVVGLAVAEGEGEGGGGALVAEAGGGVVVATRDGAEEEEEEEEEVGDVDVVVETRLRVSLRKARRLSRPFLKAMAPPLALLLVARLALGTVLARRIDPTLELLFGDDVMDLYSTNKKVINKVDMPFAKDAQDVPGRKKMKGKGVQRRPRPDGEEGRGGEGVETESEPEADL</sequence>
<dbReference type="AlphaFoldDB" id="D8LMQ9"/>
<feature type="compositionally biased region" description="Basic and acidic residues" evidence="1">
    <location>
        <begin position="326"/>
        <end position="337"/>
    </location>
</feature>
<evidence type="ECO:0000256" key="2">
    <source>
        <dbReference type="SAM" id="SignalP"/>
    </source>
</evidence>
<feature type="chain" id="PRO_5003117374" evidence="2">
    <location>
        <begin position="20"/>
        <end position="349"/>
    </location>
</feature>
<feature type="compositionally biased region" description="Acidic residues" evidence="1">
    <location>
        <begin position="339"/>
        <end position="349"/>
    </location>
</feature>
<evidence type="ECO:0000256" key="1">
    <source>
        <dbReference type="SAM" id="MobiDB-lite"/>
    </source>
</evidence>
<feature type="region of interest" description="Disordered" evidence="1">
    <location>
        <begin position="307"/>
        <end position="349"/>
    </location>
</feature>
<dbReference type="OrthoDB" id="10426647at2759"/>
<dbReference type="EMBL" id="FN648608">
    <property type="protein sequence ID" value="CBN74710.1"/>
    <property type="molecule type" value="Genomic_DNA"/>
</dbReference>
<evidence type="ECO:0000313" key="4">
    <source>
        <dbReference type="Proteomes" id="UP000002630"/>
    </source>
</evidence>
<feature type="compositionally biased region" description="Basic residues" evidence="1">
    <location>
        <begin position="314"/>
        <end position="325"/>
    </location>
</feature>
<name>D8LMQ9_ECTSI</name>